<reference evidence="4 5" key="1">
    <citation type="journal article" date="2011" name="J. Bacteriol.">
        <title>Complete genome sequence of the industrial strain Ketogulonicigenium vulgare WSH-001.</title>
        <authorList>
            <person name="Liu L."/>
            <person name="Li Y."/>
            <person name="Zhang J."/>
            <person name="Zhou Z."/>
            <person name="Liu J."/>
            <person name="Li X."/>
            <person name="Zhou J."/>
            <person name="Du G."/>
            <person name="Wang L."/>
            <person name="Chen J."/>
        </authorList>
    </citation>
    <scope>NUCLEOTIDE SEQUENCE [LARGE SCALE GENOMIC DNA]</scope>
    <source>
        <strain evidence="4 5">WSH-001</strain>
    </source>
</reference>
<dbReference type="GO" id="GO:0017089">
    <property type="term" value="F:glycolipid transfer activity"/>
    <property type="evidence" value="ECO:0007669"/>
    <property type="project" value="TreeGrafter"/>
</dbReference>
<feature type="domain" description="Organic solvent tolerance-like N-terminal" evidence="3">
    <location>
        <begin position="40"/>
        <end position="144"/>
    </location>
</feature>
<organism evidence="4 5">
    <name type="scientific">Ketogulonicigenium vulgare (strain WSH-001)</name>
    <dbReference type="NCBI Taxonomy" id="759362"/>
    <lineage>
        <taxon>Bacteria</taxon>
        <taxon>Pseudomonadati</taxon>
        <taxon>Pseudomonadota</taxon>
        <taxon>Alphaproteobacteria</taxon>
        <taxon>Rhodobacterales</taxon>
        <taxon>Roseobacteraceae</taxon>
        <taxon>Ketogulonicigenium</taxon>
    </lineage>
</organism>
<evidence type="ECO:0000259" key="3">
    <source>
        <dbReference type="Pfam" id="PF03968"/>
    </source>
</evidence>
<dbReference type="InterPro" id="IPR052037">
    <property type="entry name" value="LPS_export_LptA"/>
</dbReference>
<sequence length="160" mass="16615">MNWLRPLGLVAAMSLSPAALLAQTSIAMPGMRADPSQPVEITSETLNVNQGSQTAIFSGNVVIIQGDIRIGAQIANVSYSSVTSQITRILLEGGVTFTTPTEAAESDRATYDIGDGALVLEDNVLLTQGGLIMASDRMAADLAAGTAQLDGNVRTRLPGN</sequence>
<dbReference type="Proteomes" id="UP000000692">
    <property type="component" value="Chromosome"/>
</dbReference>
<proteinExistence type="predicted"/>
<evidence type="ECO:0000313" key="4">
    <source>
        <dbReference type="EMBL" id="AEM42027.1"/>
    </source>
</evidence>
<dbReference type="Pfam" id="PF03968">
    <property type="entry name" value="LptD_N"/>
    <property type="match status" value="1"/>
</dbReference>
<dbReference type="RefSeq" id="WP_013385410.1">
    <property type="nucleotide sequence ID" value="NC_017384.1"/>
</dbReference>
<feature type="chain" id="PRO_5003391841" evidence="2">
    <location>
        <begin position="22"/>
        <end position="160"/>
    </location>
</feature>
<dbReference type="PATRIC" id="fig|759362.5.peg.2271"/>
<dbReference type="KEGG" id="kvl:KVU_2188"/>
<dbReference type="PANTHER" id="PTHR36504:SF1">
    <property type="entry name" value="LIPOPOLYSACCHARIDE EXPORT SYSTEM PROTEIN LPTA"/>
    <property type="match status" value="1"/>
</dbReference>
<dbReference type="eggNOG" id="COG1934">
    <property type="taxonomic scope" value="Bacteria"/>
</dbReference>
<dbReference type="PANTHER" id="PTHR36504">
    <property type="entry name" value="LIPOPOLYSACCHARIDE EXPORT SYSTEM PROTEIN LPTA"/>
    <property type="match status" value="1"/>
</dbReference>
<dbReference type="HOGENOM" id="CLU_095993_0_2_5"/>
<protein>
    <submittedName>
        <fullName evidence="4">Protein-glutamate methylesterase family protein</fullName>
    </submittedName>
</protein>
<evidence type="ECO:0000256" key="1">
    <source>
        <dbReference type="ARBA" id="ARBA00022729"/>
    </source>
</evidence>
<evidence type="ECO:0000256" key="2">
    <source>
        <dbReference type="SAM" id="SignalP"/>
    </source>
</evidence>
<keyword evidence="1 2" id="KW-0732">Signal</keyword>
<evidence type="ECO:0000313" key="5">
    <source>
        <dbReference type="Proteomes" id="UP000000692"/>
    </source>
</evidence>
<dbReference type="AlphaFoldDB" id="F9Y5V2"/>
<dbReference type="GO" id="GO:0015920">
    <property type="term" value="P:lipopolysaccharide transport"/>
    <property type="evidence" value="ECO:0007669"/>
    <property type="project" value="TreeGrafter"/>
</dbReference>
<dbReference type="InterPro" id="IPR005653">
    <property type="entry name" value="OstA-like_N"/>
</dbReference>
<gene>
    <name evidence="4" type="ordered locus">KVU_2188</name>
</gene>
<accession>F9Y5V2</accession>
<name>F9Y5V2_KETVW</name>
<dbReference type="EMBL" id="CP002018">
    <property type="protein sequence ID" value="AEM42027.1"/>
    <property type="molecule type" value="Genomic_DNA"/>
</dbReference>
<keyword evidence="5" id="KW-1185">Reference proteome</keyword>
<feature type="signal peptide" evidence="2">
    <location>
        <begin position="1"/>
        <end position="21"/>
    </location>
</feature>
<dbReference type="GO" id="GO:0030288">
    <property type="term" value="C:outer membrane-bounded periplasmic space"/>
    <property type="evidence" value="ECO:0007669"/>
    <property type="project" value="TreeGrafter"/>
</dbReference>
<dbReference type="GO" id="GO:0009279">
    <property type="term" value="C:cell outer membrane"/>
    <property type="evidence" value="ECO:0007669"/>
    <property type="project" value="TreeGrafter"/>
</dbReference>
<dbReference type="Gene3D" id="2.60.450.10">
    <property type="entry name" value="Lipopolysaccharide (LPS) transport protein A like domain"/>
    <property type="match status" value="1"/>
</dbReference>
<dbReference type="OrthoDB" id="9811926at2"/>